<dbReference type="InterPro" id="IPR014729">
    <property type="entry name" value="Rossmann-like_a/b/a_fold"/>
</dbReference>
<feature type="domain" description="UspA" evidence="2">
    <location>
        <begin position="1"/>
        <end position="139"/>
    </location>
</feature>
<organism evidence="3 4">
    <name type="scientific">Natronococcus pandeyae</name>
    <dbReference type="NCBI Taxonomy" id="2055836"/>
    <lineage>
        <taxon>Archaea</taxon>
        <taxon>Methanobacteriati</taxon>
        <taxon>Methanobacteriota</taxon>
        <taxon>Stenosarchaea group</taxon>
        <taxon>Halobacteria</taxon>
        <taxon>Halobacteriales</taxon>
        <taxon>Natrialbaceae</taxon>
        <taxon>Natronococcus</taxon>
    </lineage>
</organism>
<dbReference type="Proteomes" id="UP000766904">
    <property type="component" value="Unassembled WGS sequence"/>
</dbReference>
<dbReference type="Gene3D" id="3.40.50.620">
    <property type="entry name" value="HUPs"/>
    <property type="match status" value="1"/>
</dbReference>
<accession>A0A8J8PZT3</accession>
<keyword evidence="4" id="KW-1185">Reference proteome</keyword>
<dbReference type="SUPFAM" id="SSF52402">
    <property type="entry name" value="Adenine nucleotide alpha hydrolases-like"/>
    <property type="match status" value="1"/>
</dbReference>
<reference evidence="3" key="1">
    <citation type="submission" date="2017-11" db="EMBL/GenBank/DDBJ databases">
        <authorList>
            <person name="Kajale S.C."/>
            <person name="Sharma A."/>
        </authorList>
    </citation>
    <scope>NUCLEOTIDE SEQUENCE</scope>
    <source>
        <strain evidence="3">LS1_42</strain>
    </source>
</reference>
<dbReference type="PRINTS" id="PR01438">
    <property type="entry name" value="UNVRSLSTRESS"/>
</dbReference>
<dbReference type="InterPro" id="IPR006016">
    <property type="entry name" value="UspA"/>
</dbReference>
<dbReference type="OrthoDB" id="105697at2157"/>
<dbReference type="CDD" id="cd00293">
    <property type="entry name" value="USP-like"/>
    <property type="match status" value="1"/>
</dbReference>
<evidence type="ECO:0000259" key="2">
    <source>
        <dbReference type="Pfam" id="PF00582"/>
    </source>
</evidence>
<dbReference type="PANTHER" id="PTHR46268">
    <property type="entry name" value="STRESS RESPONSE PROTEIN NHAX"/>
    <property type="match status" value="1"/>
</dbReference>
<comment type="caution">
    <text evidence="3">The sequence shown here is derived from an EMBL/GenBank/DDBJ whole genome shotgun (WGS) entry which is preliminary data.</text>
</comment>
<proteinExistence type="inferred from homology"/>
<sequence>MYDRILLPTDGGAPAEQALENALDLAEQYDAELHLLNVVDTTVFAGEVETGPVVEQFEQTGTTTVETLVEAVRERGHDRVVGDVVHGRPHTGILSYVEKNDIDLIVMGTRGRTGLDRYLLGSVTEKVVRLSDVPVLTVRHKSE</sequence>
<evidence type="ECO:0000256" key="1">
    <source>
        <dbReference type="ARBA" id="ARBA00008791"/>
    </source>
</evidence>
<dbReference type="Pfam" id="PF00582">
    <property type="entry name" value="Usp"/>
    <property type="match status" value="1"/>
</dbReference>
<dbReference type="InterPro" id="IPR006015">
    <property type="entry name" value="Universal_stress_UspA"/>
</dbReference>
<evidence type="ECO:0000313" key="4">
    <source>
        <dbReference type="Proteomes" id="UP000766904"/>
    </source>
</evidence>
<dbReference type="PANTHER" id="PTHR46268:SF6">
    <property type="entry name" value="UNIVERSAL STRESS PROTEIN UP12"/>
    <property type="match status" value="1"/>
</dbReference>
<protein>
    <submittedName>
        <fullName evidence="3">Universal stress protein</fullName>
    </submittedName>
</protein>
<dbReference type="EMBL" id="PHNJ01000016">
    <property type="protein sequence ID" value="TYL36677.1"/>
    <property type="molecule type" value="Genomic_DNA"/>
</dbReference>
<evidence type="ECO:0000313" key="3">
    <source>
        <dbReference type="EMBL" id="TYL36677.1"/>
    </source>
</evidence>
<name>A0A8J8PZT3_9EURY</name>
<comment type="similarity">
    <text evidence="1">Belongs to the universal stress protein A family.</text>
</comment>
<dbReference type="RefSeq" id="WP_148860067.1">
    <property type="nucleotide sequence ID" value="NZ_PHNJ01000016.1"/>
</dbReference>
<gene>
    <name evidence="3" type="ORF">CV102_21570</name>
</gene>
<dbReference type="AlphaFoldDB" id="A0A8J8PZT3"/>